<protein>
    <submittedName>
        <fullName evidence="1">Uncharacterized protein</fullName>
    </submittedName>
</protein>
<accession>A0AAV2IDY2</accession>
<evidence type="ECO:0000313" key="2">
    <source>
        <dbReference type="Proteomes" id="UP001497497"/>
    </source>
</evidence>
<comment type="caution">
    <text evidence="1">The sequence shown here is derived from an EMBL/GenBank/DDBJ whole genome shotgun (WGS) entry which is preliminary data.</text>
</comment>
<sequence length="182" mass="20775">MTDILTVFNEKKRMKQLLIPSILLICIITVSFTFAQKITLHEFNQSESLTSCTQGLISGMDSFVFKSEVDIADDPNSTTIFYQIKKQQDQRYKSICNINIIKECNGIYNHKMCQCYKISNTFLVININFKANFSLNGALIKGTVVRSIDHEPVRSKEQTFPAIYASTNTKWTLKINNKVIEG</sequence>
<dbReference type="Proteomes" id="UP001497497">
    <property type="component" value="Unassembled WGS sequence"/>
</dbReference>
<reference evidence="1 2" key="1">
    <citation type="submission" date="2024-04" db="EMBL/GenBank/DDBJ databases">
        <authorList>
            <consortium name="Genoscope - CEA"/>
            <person name="William W."/>
        </authorList>
    </citation>
    <scope>NUCLEOTIDE SEQUENCE [LARGE SCALE GENOMIC DNA]</scope>
</reference>
<evidence type="ECO:0000313" key="1">
    <source>
        <dbReference type="EMBL" id="CAL1545070.1"/>
    </source>
</evidence>
<gene>
    <name evidence="1" type="ORF">GSLYS_00018553001</name>
</gene>
<organism evidence="1 2">
    <name type="scientific">Lymnaea stagnalis</name>
    <name type="common">Great pond snail</name>
    <name type="synonym">Helix stagnalis</name>
    <dbReference type="NCBI Taxonomy" id="6523"/>
    <lineage>
        <taxon>Eukaryota</taxon>
        <taxon>Metazoa</taxon>
        <taxon>Spiralia</taxon>
        <taxon>Lophotrochozoa</taxon>
        <taxon>Mollusca</taxon>
        <taxon>Gastropoda</taxon>
        <taxon>Heterobranchia</taxon>
        <taxon>Euthyneura</taxon>
        <taxon>Panpulmonata</taxon>
        <taxon>Hygrophila</taxon>
        <taxon>Lymnaeoidea</taxon>
        <taxon>Lymnaeidae</taxon>
        <taxon>Lymnaea</taxon>
    </lineage>
</organism>
<name>A0AAV2IDY2_LYMST</name>
<dbReference type="AlphaFoldDB" id="A0AAV2IDY2"/>
<dbReference type="EMBL" id="CAXITT010000672">
    <property type="protein sequence ID" value="CAL1545070.1"/>
    <property type="molecule type" value="Genomic_DNA"/>
</dbReference>
<proteinExistence type="predicted"/>
<feature type="non-terminal residue" evidence="1">
    <location>
        <position position="182"/>
    </location>
</feature>
<keyword evidence="2" id="KW-1185">Reference proteome</keyword>